<dbReference type="Pfam" id="PF21016">
    <property type="entry name" value="RlmN_N"/>
    <property type="match status" value="1"/>
</dbReference>
<dbReference type="PIRSF" id="PIRSF006004">
    <property type="entry name" value="CHP00048"/>
    <property type="match status" value="1"/>
</dbReference>
<dbReference type="SFLD" id="SFLDS00029">
    <property type="entry name" value="Radical_SAM"/>
    <property type="match status" value="1"/>
</dbReference>
<comment type="caution">
    <text evidence="13">Lacks conserved residue(s) required for the propagation of feature annotation.</text>
</comment>
<comment type="similarity">
    <text evidence="13">Belongs to the radical SAM superfamily. RlmN family.</text>
</comment>
<dbReference type="EC" id="2.1.1.192" evidence="13"/>
<comment type="catalytic activity">
    <reaction evidence="13">
        <text>adenosine(2503) in 23S rRNA + 2 reduced [2Fe-2S]-[ferredoxin] + 2 S-adenosyl-L-methionine = 2-methyladenosine(2503) in 23S rRNA + 5'-deoxyadenosine + L-methionine + 2 oxidized [2Fe-2S]-[ferredoxin] + S-adenosyl-L-homocysteine</text>
        <dbReference type="Rhea" id="RHEA:42916"/>
        <dbReference type="Rhea" id="RHEA-COMP:10000"/>
        <dbReference type="Rhea" id="RHEA-COMP:10001"/>
        <dbReference type="Rhea" id="RHEA-COMP:10152"/>
        <dbReference type="Rhea" id="RHEA-COMP:10282"/>
        <dbReference type="ChEBI" id="CHEBI:17319"/>
        <dbReference type="ChEBI" id="CHEBI:33737"/>
        <dbReference type="ChEBI" id="CHEBI:33738"/>
        <dbReference type="ChEBI" id="CHEBI:57844"/>
        <dbReference type="ChEBI" id="CHEBI:57856"/>
        <dbReference type="ChEBI" id="CHEBI:59789"/>
        <dbReference type="ChEBI" id="CHEBI:74411"/>
        <dbReference type="ChEBI" id="CHEBI:74497"/>
        <dbReference type="EC" id="2.1.1.192"/>
    </reaction>
</comment>
<keyword evidence="5 13" id="KW-0489">Methyltransferase</keyword>
<keyword evidence="2 13" id="KW-0004">4Fe-4S</keyword>
<dbReference type="PANTHER" id="PTHR30544:SF5">
    <property type="entry name" value="RADICAL SAM CORE DOMAIN-CONTAINING PROTEIN"/>
    <property type="match status" value="1"/>
</dbReference>
<keyword evidence="9 13" id="KW-0479">Metal-binding</keyword>
<dbReference type="PANTHER" id="PTHR30544">
    <property type="entry name" value="23S RRNA METHYLTRANSFERASE"/>
    <property type="match status" value="1"/>
</dbReference>
<dbReference type="AlphaFoldDB" id="I2F352"/>
<comment type="miscellaneous">
    <text evidence="13">Reaction proceeds by a ping-pong mechanism involving intermediate methylation of a conserved cysteine residue.</text>
</comment>
<dbReference type="InterPro" id="IPR013785">
    <property type="entry name" value="Aldolase_TIM"/>
</dbReference>
<feature type="binding site" evidence="13">
    <location>
        <begin position="157"/>
        <end position="158"/>
    </location>
    <ligand>
        <name>S-adenosyl-L-methionine</name>
        <dbReference type="ChEBI" id="CHEBI:59789"/>
    </ligand>
</feature>
<gene>
    <name evidence="13" type="primary">rlmN</name>
    <name evidence="15" type="ORF">Theba_0637</name>
</gene>
<dbReference type="GeneID" id="87106482"/>
<comment type="cofactor">
    <cofactor evidence="13">
        <name>[4Fe-4S] cluster</name>
        <dbReference type="ChEBI" id="CHEBI:49883"/>
    </cofactor>
    <text evidence="13">Binds 1 [4Fe-4S] cluster. The cluster is coordinated with 3 cysteines and an exchangeable S-adenosyl-L-methionine.</text>
</comment>
<feature type="binding site" evidence="13">
    <location>
        <position position="114"/>
    </location>
    <ligand>
        <name>[4Fe-4S] cluster</name>
        <dbReference type="ChEBI" id="CHEBI:49883"/>
        <note>4Fe-4S-S-AdoMet</note>
    </ligand>
</feature>
<evidence type="ECO:0000256" key="12">
    <source>
        <dbReference type="ARBA" id="ARBA00023157"/>
    </source>
</evidence>
<dbReference type="NCBIfam" id="TIGR00048">
    <property type="entry name" value="rRNA_mod_RlmN"/>
    <property type="match status" value="1"/>
</dbReference>
<evidence type="ECO:0000256" key="7">
    <source>
        <dbReference type="ARBA" id="ARBA00022691"/>
    </source>
</evidence>
<dbReference type="GO" id="GO:0070475">
    <property type="term" value="P:rRNA base methylation"/>
    <property type="evidence" value="ECO:0007669"/>
    <property type="project" value="UniProtKB-UniRule"/>
</dbReference>
<feature type="binding site" evidence="13">
    <location>
        <begin position="212"/>
        <end position="214"/>
    </location>
    <ligand>
        <name>S-adenosyl-L-methionine</name>
        <dbReference type="ChEBI" id="CHEBI:59789"/>
    </ligand>
</feature>
<dbReference type="GO" id="GO:0030488">
    <property type="term" value="P:tRNA methylation"/>
    <property type="evidence" value="ECO:0007669"/>
    <property type="project" value="UniProtKB-UniRule"/>
</dbReference>
<dbReference type="InterPro" id="IPR006638">
    <property type="entry name" value="Elp3/MiaA/NifB-like_rSAM"/>
</dbReference>
<dbReference type="InterPro" id="IPR007197">
    <property type="entry name" value="rSAM"/>
</dbReference>
<dbReference type="Pfam" id="PF04055">
    <property type="entry name" value="Radical_SAM"/>
    <property type="match status" value="1"/>
</dbReference>
<dbReference type="SFLD" id="SFLDF00275">
    <property type="entry name" value="adenosine_C2_methyltransferase"/>
    <property type="match status" value="1"/>
</dbReference>
<keyword evidence="10 13" id="KW-0408">Iron</keyword>
<sequence length="339" mass="38317">MKDILSLDLDELRREIISFGEKDYRANQIFKWVYAKRVLDFSEMTDLPMNLRNKLGSLFRFTTMKEVERQISIDGTEKFLLKLEDDNHIETVVLKHPRHVTFCISSQVGCALNCSFCATGASGFTRDLSASEIVSQVILMENSIGRPVDNIVFMGMGEPFLNEANVYKAIKILHDPVGRNLGIRHFTISTAGIPEGIKRLADSGMDVRLSVSLHSASEETRSSLMPINKKYPLDSLRKVLDYYQQKTGNRITFEYALIKGVNDSKEDLTKLGEFLTGIKSFVNIIPVNPVKPVFDRPSDREIAVFSESLKKAGFECAVRHEKGTDIEAACGQLRQKRRE</sequence>
<evidence type="ECO:0000313" key="16">
    <source>
        <dbReference type="Proteomes" id="UP000002881"/>
    </source>
</evidence>
<feature type="active site" description="S-methylcysteine intermediate" evidence="13">
    <location>
        <position position="330"/>
    </location>
</feature>
<evidence type="ECO:0000256" key="3">
    <source>
        <dbReference type="ARBA" id="ARBA00022490"/>
    </source>
</evidence>
<evidence type="ECO:0000256" key="11">
    <source>
        <dbReference type="ARBA" id="ARBA00023014"/>
    </source>
</evidence>
<feature type="binding site" evidence="13">
    <location>
        <position position="110"/>
    </location>
    <ligand>
        <name>[4Fe-4S] cluster</name>
        <dbReference type="ChEBI" id="CHEBI:49883"/>
        <note>4Fe-4S-S-AdoMet</note>
    </ligand>
</feature>
<dbReference type="InterPro" id="IPR027492">
    <property type="entry name" value="RNA_MTrfase_RlmN"/>
</dbReference>
<evidence type="ECO:0000256" key="13">
    <source>
        <dbReference type="HAMAP-Rule" id="MF_01849"/>
    </source>
</evidence>
<evidence type="ECO:0000256" key="5">
    <source>
        <dbReference type="ARBA" id="ARBA00022603"/>
    </source>
</evidence>
<dbReference type="Gene3D" id="1.10.150.530">
    <property type="match status" value="1"/>
</dbReference>
<keyword evidence="16" id="KW-1185">Reference proteome</keyword>
<dbReference type="GO" id="GO:0051539">
    <property type="term" value="F:4 iron, 4 sulfur cluster binding"/>
    <property type="evidence" value="ECO:0007669"/>
    <property type="project" value="UniProtKB-UniRule"/>
</dbReference>
<dbReference type="GO" id="GO:0070040">
    <property type="term" value="F:rRNA (adenine(2503)-C2-)-methyltransferase activity"/>
    <property type="evidence" value="ECO:0007669"/>
    <property type="project" value="UniProtKB-UniRule"/>
</dbReference>
<reference evidence="15 16" key="1">
    <citation type="journal article" date="2012" name="Genome Biol. Evol.">
        <title>Genome Sequence of the Mesophilic Thermotogales Bacterium Mesotoga prima MesG1.Ag.4.2 Reveals the Largest Thermotogales Genome To Date.</title>
        <authorList>
            <person name="Zhaxybayeva O."/>
            <person name="Swithers K.S."/>
            <person name="Foght J."/>
            <person name="Green A.G."/>
            <person name="Bruce D."/>
            <person name="Detter C."/>
            <person name="Han S."/>
            <person name="Teshima H."/>
            <person name="Han J."/>
            <person name="Woyke T."/>
            <person name="Pitluck S."/>
            <person name="Nolan M."/>
            <person name="Ivanova N."/>
            <person name="Pati A."/>
            <person name="Land M.L."/>
            <person name="Dlutek M."/>
            <person name="Doolittle W.F."/>
            <person name="Noll K.M."/>
            <person name="Nesbo C.L."/>
        </authorList>
    </citation>
    <scope>NUCLEOTIDE SEQUENCE [LARGE SCALE GENOMIC DNA]</scope>
    <source>
        <strain evidence="16">mesG1.Ag.4.2</strain>
    </source>
</reference>
<dbReference type="Gene3D" id="3.20.20.70">
    <property type="entry name" value="Aldolase class I"/>
    <property type="match status" value="1"/>
</dbReference>
<dbReference type="InterPro" id="IPR048641">
    <property type="entry name" value="RlmN_N"/>
</dbReference>
<feature type="binding site" evidence="13">
    <location>
        <position position="117"/>
    </location>
    <ligand>
        <name>[4Fe-4S] cluster</name>
        <dbReference type="ChEBI" id="CHEBI:49883"/>
        <note>4Fe-4S-S-AdoMet</note>
    </ligand>
</feature>
<accession>I2F352</accession>
<evidence type="ECO:0000256" key="8">
    <source>
        <dbReference type="ARBA" id="ARBA00022694"/>
    </source>
</evidence>
<evidence type="ECO:0000256" key="10">
    <source>
        <dbReference type="ARBA" id="ARBA00023004"/>
    </source>
</evidence>
<dbReference type="InterPro" id="IPR004383">
    <property type="entry name" value="rRNA_lsu_MTrfase_RlmN/Cfr"/>
</dbReference>
<dbReference type="SUPFAM" id="SSF102114">
    <property type="entry name" value="Radical SAM enzymes"/>
    <property type="match status" value="1"/>
</dbReference>
<keyword evidence="7 13" id="KW-0949">S-adenosyl-L-methionine</keyword>
<comment type="subcellular location">
    <subcellularLocation>
        <location evidence="1 13">Cytoplasm</location>
    </subcellularLocation>
</comment>
<dbReference type="Proteomes" id="UP000002881">
    <property type="component" value="Chromosome"/>
</dbReference>
<keyword evidence="11 13" id="KW-0411">Iron-sulfur</keyword>
<dbReference type="InterPro" id="IPR040072">
    <property type="entry name" value="Methyltransferase_A"/>
</dbReference>
<dbReference type="SFLD" id="SFLDG01062">
    <property type="entry name" value="methyltransferase_(Class_A)"/>
    <property type="match status" value="1"/>
</dbReference>
<dbReference type="EMBL" id="CP003532">
    <property type="protein sequence ID" value="AFK06355.1"/>
    <property type="molecule type" value="Genomic_DNA"/>
</dbReference>
<feature type="domain" description="Radical SAM core" evidence="14">
    <location>
        <begin position="96"/>
        <end position="327"/>
    </location>
</feature>
<protein>
    <recommendedName>
        <fullName evidence="13">Probable dual-specificity RNA methyltransferase RlmN</fullName>
        <ecNumber evidence="13">2.1.1.192</ecNumber>
    </recommendedName>
    <alternativeName>
        <fullName evidence="13">23S rRNA (adenine(2503)-C(2))-methyltransferase</fullName>
    </alternativeName>
    <alternativeName>
        <fullName evidence="13">23S rRNA m2A2503 methyltransferase</fullName>
    </alternativeName>
    <alternativeName>
        <fullName evidence="13">Ribosomal RNA large subunit methyltransferase N</fullName>
    </alternativeName>
    <alternativeName>
        <fullName evidence="13">tRNA (adenine(37)-C(2))-methyltransferase</fullName>
    </alternativeName>
    <alternativeName>
        <fullName evidence="13">tRNA m2A37 methyltransferase</fullName>
    </alternativeName>
</protein>
<dbReference type="STRING" id="660470.Theba_0637"/>
<dbReference type="FunFam" id="3.20.20.70:FF:000014">
    <property type="entry name" value="Probable dual-specificity RNA methyltransferase RlmN"/>
    <property type="match status" value="1"/>
</dbReference>
<evidence type="ECO:0000256" key="1">
    <source>
        <dbReference type="ARBA" id="ARBA00004496"/>
    </source>
</evidence>
<dbReference type="RefSeq" id="WP_014730432.1">
    <property type="nucleotide sequence ID" value="NC_017934.1"/>
</dbReference>
<feature type="binding site" evidence="13">
    <location>
        <position position="189"/>
    </location>
    <ligand>
        <name>S-adenosyl-L-methionine</name>
        <dbReference type="ChEBI" id="CHEBI:59789"/>
    </ligand>
</feature>
<evidence type="ECO:0000256" key="4">
    <source>
        <dbReference type="ARBA" id="ARBA00022552"/>
    </source>
</evidence>
<keyword evidence="4 13" id="KW-0698">rRNA processing</keyword>
<dbReference type="KEGG" id="mpg:Theba_0637"/>
<feature type="active site" description="Proton acceptor" evidence="13">
    <location>
        <position position="90"/>
    </location>
</feature>
<dbReference type="GO" id="GO:0019843">
    <property type="term" value="F:rRNA binding"/>
    <property type="evidence" value="ECO:0007669"/>
    <property type="project" value="UniProtKB-UniRule"/>
</dbReference>
<feature type="binding site" evidence="13">
    <location>
        <position position="288"/>
    </location>
    <ligand>
        <name>S-adenosyl-L-methionine</name>
        <dbReference type="ChEBI" id="CHEBI:59789"/>
    </ligand>
</feature>
<dbReference type="HOGENOM" id="CLU_029101_2_0_0"/>
<keyword evidence="6 13" id="KW-0808">Transferase</keyword>
<evidence type="ECO:0000256" key="6">
    <source>
        <dbReference type="ARBA" id="ARBA00022679"/>
    </source>
</evidence>
<dbReference type="PROSITE" id="PS51918">
    <property type="entry name" value="RADICAL_SAM"/>
    <property type="match status" value="1"/>
</dbReference>
<dbReference type="InterPro" id="IPR058240">
    <property type="entry name" value="rSAM_sf"/>
</dbReference>
<dbReference type="SMART" id="SM00729">
    <property type="entry name" value="Elp3"/>
    <property type="match status" value="1"/>
</dbReference>
<dbReference type="GO" id="GO:0002935">
    <property type="term" value="F:tRNA (adenine(37)-C2)-methyltransferase activity"/>
    <property type="evidence" value="ECO:0007669"/>
    <property type="project" value="UniProtKB-UniRule"/>
</dbReference>
<evidence type="ECO:0000259" key="14">
    <source>
        <dbReference type="PROSITE" id="PS51918"/>
    </source>
</evidence>
<evidence type="ECO:0000256" key="2">
    <source>
        <dbReference type="ARBA" id="ARBA00022485"/>
    </source>
</evidence>
<comment type="function">
    <text evidence="13">Specifically methylates position 2 of adenine 2503 in 23S rRNA and position 2 of adenine 37 in tRNAs.</text>
</comment>
<evidence type="ECO:0000256" key="9">
    <source>
        <dbReference type="ARBA" id="ARBA00022723"/>
    </source>
</evidence>
<name>I2F352_9BACT</name>
<dbReference type="GO" id="GO:0000049">
    <property type="term" value="F:tRNA binding"/>
    <property type="evidence" value="ECO:0007669"/>
    <property type="project" value="UniProtKB-UniRule"/>
</dbReference>
<keyword evidence="12 13" id="KW-1015">Disulfide bond</keyword>
<evidence type="ECO:0000313" key="15">
    <source>
        <dbReference type="EMBL" id="AFK06355.1"/>
    </source>
</evidence>
<proteinExistence type="inferred from homology"/>
<dbReference type="GO" id="GO:0005737">
    <property type="term" value="C:cytoplasm"/>
    <property type="evidence" value="ECO:0007669"/>
    <property type="project" value="UniProtKB-SubCell"/>
</dbReference>
<keyword evidence="8 13" id="KW-0819">tRNA processing</keyword>
<keyword evidence="3 13" id="KW-0963">Cytoplasm</keyword>
<comment type="catalytic activity">
    <reaction evidence="13">
        <text>adenosine(37) in tRNA + 2 reduced [2Fe-2S]-[ferredoxin] + 2 S-adenosyl-L-methionine = 2-methyladenosine(37) in tRNA + 5'-deoxyadenosine + L-methionine + 2 oxidized [2Fe-2S]-[ferredoxin] + S-adenosyl-L-homocysteine</text>
        <dbReference type="Rhea" id="RHEA:43332"/>
        <dbReference type="Rhea" id="RHEA-COMP:10000"/>
        <dbReference type="Rhea" id="RHEA-COMP:10001"/>
        <dbReference type="Rhea" id="RHEA-COMP:10162"/>
        <dbReference type="Rhea" id="RHEA-COMP:10485"/>
        <dbReference type="ChEBI" id="CHEBI:17319"/>
        <dbReference type="ChEBI" id="CHEBI:33737"/>
        <dbReference type="ChEBI" id="CHEBI:33738"/>
        <dbReference type="ChEBI" id="CHEBI:57844"/>
        <dbReference type="ChEBI" id="CHEBI:57856"/>
        <dbReference type="ChEBI" id="CHEBI:59789"/>
        <dbReference type="ChEBI" id="CHEBI:74411"/>
        <dbReference type="ChEBI" id="CHEBI:74497"/>
        <dbReference type="EC" id="2.1.1.192"/>
    </reaction>
</comment>
<dbReference type="HAMAP" id="MF_01849">
    <property type="entry name" value="RNA_methyltr_RlmN"/>
    <property type="match status" value="1"/>
</dbReference>
<dbReference type="GO" id="GO:0046872">
    <property type="term" value="F:metal ion binding"/>
    <property type="evidence" value="ECO:0007669"/>
    <property type="project" value="UniProtKB-KW"/>
</dbReference>
<organism evidence="15 16">
    <name type="scientific">Mesotoga prima MesG1.Ag.4.2</name>
    <dbReference type="NCBI Taxonomy" id="660470"/>
    <lineage>
        <taxon>Bacteria</taxon>
        <taxon>Thermotogati</taxon>
        <taxon>Thermotogota</taxon>
        <taxon>Thermotogae</taxon>
        <taxon>Kosmotogales</taxon>
        <taxon>Kosmotogaceae</taxon>
        <taxon>Mesotoga</taxon>
    </lineage>
</organism>
<dbReference type="CDD" id="cd01335">
    <property type="entry name" value="Radical_SAM"/>
    <property type="match status" value="1"/>
</dbReference>
<dbReference type="eggNOG" id="COG0820">
    <property type="taxonomic scope" value="Bacteria"/>
</dbReference>